<dbReference type="AlphaFoldDB" id="A0A7X9P344"/>
<keyword evidence="4" id="KW-1185">Reference proteome</keyword>
<organism evidence="3 4">
    <name type="scientific">Flammeovirga aprica JL-4</name>
    <dbReference type="NCBI Taxonomy" id="694437"/>
    <lineage>
        <taxon>Bacteria</taxon>
        <taxon>Pseudomonadati</taxon>
        <taxon>Bacteroidota</taxon>
        <taxon>Cytophagia</taxon>
        <taxon>Cytophagales</taxon>
        <taxon>Flammeovirgaceae</taxon>
        <taxon>Flammeovirga</taxon>
    </lineage>
</organism>
<sequence>MRITNRFLYPLITLFICCFSLITNASVKEYTLKGLYLDSNTGLTVEGVKVCVVNTKSGAKTTIYTDQEGKFVLTLNGESDFTVHGTKKKYFDQKVHSFSTIGKDVSEVIDVTYTINEVQLNVPYMLNTVDFEINSVFRIKNSDQIDALGELLKDFPDVTLYITVHSDSRGADEFNKEMTRKRAEYIRELLMAKGLLATKLVAQGAGESELLNECGNGVRCSNQKHLENRRIEFLLVQE</sequence>
<dbReference type="PANTHER" id="PTHR30329:SF21">
    <property type="entry name" value="LIPOPROTEIN YIAD-RELATED"/>
    <property type="match status" value="1"/>
</dbReference>
<dbReference type="InterPro" id="IPR008969">
    <property type="entry name" value="CarboxyPept-like_regulatory"/>
</dbReference>
<dbReference type="Gene3D" id="3.30.1330.60">
    <property type="entry name" value="OmpA-like domain"/>
    <property type="match status" value="1"/>
</dbReference>
<evidence type="ECO:0000256" key="1">
    <source>
        <dbReference type="PROSITE-ProRule" id="PRU00473"/>
    </source>
</evidence>
<dbReference type="SUPFAM" id="SSF49464">
    <property type="entry name" value="Carboxypeptidase regulatory domain-like"/>
    <property type="match status" value="1"/>
</dbReference>
<dbReference type="Proteomes" id="UP000576082">
    <property type="component" value="Unassembled WGS sequence"/>
</dbReference>
<dbReference type="SUPFAM" id="SSF103088">
    <property type="entry name" value="OmpA-like"/>
    <property type="match status" value="1"/>
</dbReference>
<protein>
    <submittedName>
        <fullName evidence="3">OmpA family protein</fullName>
    </submittedName>
</protein>
<dbReference type="EMBL" id="JABANE010000022">
    <property type="protein sequence ID" value="NME68308.1"/>
    <property type="molecule type" value="Genomic_DNA"/>
</dbReference>
<dbReference type="RefSeq" id="WP_169656614.1">
    <property type="nucleotide sequence ID" value="NZ_JABANE010000022.1"/>
</dbReference>
<keyword evidence="1" id="KW-0472">Membrane</keyword>
<name>A0A7X9P344_9BACT</name>
<accession>A0A7X9P344</accession>
<dbReference type="PANTHER" id="PTHR30329">
    <property type="entry name" value="STATOR ELEMENT OF FLAGELLAR MOTOR COMPLEX"/>
    <property type="match status" value="1"/>
</dbReference>
<feature type="domain" description="OmpA-like" evidence="2">
    <location>
        <begin position="118"/>
        <end position="238"/>
    </location>
</feature>
<comment type="caution">
    <text evidence="3">The sequence shown here is derived from an EMBL/GenBank/DDBJ whole genome shotgun (WGS) entry which is preliminary data.</text>
</comment>
<proteinExistence type="predicted"/>
<dbReference type="PROSITE" id="PS51123">
    <property type="entry name" value="OMPA_2"/>
    <property type="match status" value="1"/>
</dbReference>
<gene>
    <name evidence="3" type="ORF">HHU12_10090</name>
</gene>
<evidence type="ECO:0000313" key="4">
    <source>
        <dbReference type="Proteomes" id="UP000576082"/>
    </source>
</evidence>
<dbReference type="GO" id="GO:0016020">
    <property type="term" value="C:membrane"/>
    <property type="evidence" value="ECO:0007669"/>
    <property type="project" value="UniProtKB-UniRule"/>
</dbReference>
<dbReference type="CDD" id="cd07185">
    <property type="entry name" value="OmpA_C-like"/>
    <property type="match status" value="1"/>
</dbReference>
<evidence type="ECO:0000313" key="3">
    <source>
        <dbReference type="EMBL" id="NME68308.1"/>
    </source>
</evidence>
<dbReference type="Pfam" id="PF00691">
    <property type="entry name" value="OmpA"/>
    <property type="match status" value="1"/>
</dbReference>
<dbReference type="InterPro" id="IPR050330">
    <property type="entry name" value="Bact_OuterMem_StrucFunc"/>
</dbReference>
<dbReference type="InterPro" id="IPR006665">
    <property type="entry name" value="OmpA-like"/>
</dbReference>
<evidence type="ECO:0000259" key="2">
    <source>
        <dbReference type="PROSITE" id="PS51123"/>
    </source>
</evidence>
<dbReference type="InterPro" id="IPR036737">
    <property type="entry name" value="OmpA-like_sf"/>
</dbReference>
<reference evidence="3 4" key="1">
    <citation type="submission" date="2020-04" db="EMBL/GenBank/DDBJ databases">
        <title>Flammeovirga sp. SR4, a novel species isolated from seawater.</title>
        <authorList>
            <person name="Wang X."/>
        </authorList>
    </citation>
    <scope>NUCLEOTIDE SEQUENCE [LARGE SCALE GENOMIC DNA]</scope>
    <source>
        <strain evidence="3 4">ATCC 23126</strain>
    </source>
</reference>